<organism evidence="5 6">
    <name type="scientific">Aristolochia fimbriata</name>
    <name type="common">White veined hardy Dutchman's pipe vine</name>
    <dbReference type="NCBI Taxonomy" id="158543"/>
    <lineage>
        <taxon>Eukaryota</taxon>
        <taxon>Viridiplantae</taxon>
        <taxon>Streptophyta</taxon>
        <taxon>Embryophyta</taxon>
        <taxon>Tracheophyta</taxon>
        <taxon>Spermatophyta</taxon>
        <taxon>Magnoliopsida</taxon>
        <taxon>Magnoliidae</taxon>
        <taxon>Piperales</taxon>
        <taxon>Aristolochiaceae</taxon>
        <taxon>Aristolochia</taxon>
    </lineage>
</organism>
<name>A0AAV7ERM4_ARIFI</name>
<feature type="compositionally biased region" description="Polar residues" evidence="3">
    <location>
        <begin position="1"/>
        <end position="25"/>
    </location>
</feature>
<dbReference type="PANTHER" id="PTHR14791">
    <property type="entry name" value="BOMB/KIRA PROTEINS"/>
    <property type="match status" value="1"/>
</dbReference>
<gene>
    <name evidence="5" type="ORF">H6P81_011480</name>
</gene>
<evidence type="ECO:0000313" key="6">
    <source>
        <dbReference type="Proteomes" id="UP000825729"/>
    </source>
</evidence>
<evidence type="ECO:0000256" key="2">
    <source>
        <dbReference type="ARBA" id="ARBA00022490"/>
    </source>
</evidence>
<dbReference type="GO" id="GO:0005737">
    <property type="term" value="C:cytoplasm"/>
    <property type="evidence" value="ECO:0007669"/>
    <property type="project" value="UniProtKB-SubCell"/>
</dbReference>
<protein>
    <recommendedName>
        <fullName evidence="4">WW domain-containing protein</fullName>
    </recommendedName>
</protein>
<evidence type="ECO:0000256" key="1">
    <source>
        <dbReference type="ARBA" id="ARBA00004496"/>
    </source>
</evidence>
<feature type="compositionally biased region" description="Polar residues" evidence="3">
    <location>
        <begin position="125"/>
        <end position="145"/>
    </location>
</feature>
<dbReference type="AlphaFoldDB" id="A0AAV7ERM4"/>
<evidence type="ECO:0000256" key="3">
    <source>
        <dbReference type="SAM" id="MobiDB-lite"/>
    </source>
</evidence>
<comment type="caution">
    <text evidence="5">The sequence shown here is derived from an EMBL/GenBank/DDBJ whole genome shotgun (WGS) entry which is preliminary data.</text>
</comment>
<feature type="region of interest" description="Disordered" evidence="3">
    <location>
        <begin position="89"/>
        <end position="151"/>
    </location>
</feature>
<dbReference type="SUPFAM" id="SSF51045">
    <property type="entry name" value="WW domain"/>
    <property type="match status" value="1"/>
</dbReference>
<evidence type="ECO:0000313" key="5">
    <source>
        <dbReference type="EMBL" id="KAG9451515.1"/>
    </source>
</evidence>
<proteinExistence type="predicted"/>
<feature type="domain" description="WW" evidence="4">
    <location>
        <begin position="67"/>
        <end position="101"/>
    </location>
</feature>
<dbReference type="EMBL" id="JAINDJ010000004">
    <property type="protein sequence ID" value="KAG9451515.1"/>
    <property type="molecule type" value="Genomic_DNA"/>
</dbReference>
<keyword evidence="2" id="KW-0963">Cytoplasm</keyword>
<keyword evidence="6" id="KW-1185">Reference proteome</keyword>
<dbReference type="Gene3D" id="2.20.70.10">
    <property type="match status" value="1"/>
</dbReference>
<dbReference type="InterPro" id="IPR051105">
    <property type="entry name" value="WWC/KIBRA_Hippo_Reg"/>
</dbReference>
<dbReference type="Proteomes" id="UP000825729">
    <property type="component" value="Unassembled WGS sequence"/>
</dbReference>
<feature type="region of interest" description="Disordered" evidence="3">
    <location>
        <begin position="1"/>
        <end position="32"/>
    </location>
</feature>
<evidence type="ECO:0000259" key="4">
    <source>
        <dbReference type="PROSITE" id="PS50020"/>
    </source>
</evidence>
<accession>A0AAV7ERM4</accession>
<dbReference type="PANTHER" id="PTHR14791:SF42">
    <property type="entry name" value="F16L1.2 PROTEIN"/>
    <property type="match status" value="1"/>
</dbReference>
<comment type="subcellular location">
    <subcellularLocation>
        <location evidence="1">Cytoplasm</location>
    </subcellularLocation>
</comment>
<dbReference type="PROSITE" id="PS50020">
    <property type="entry name" value="WW_DOMAIN_2"/>
    <property type="match status" value="1"/>
</dbReference>
<reference evidence="5 6" key="1">
    <citation type="submission" date="2021-07" db="EMBL/GenBank/DDBJ databases">
        <title>The Aristolochia fimbriata genome: insights into angiosperm evolution, floral development and chemical biosynthesis.</title>
        <authorList>
            <person name="Jiao Y."/>
        </authorList>
    </citation>
    <scope>NUCLEOTIDE SEQUENCE [LARGE SCALE GENOMIC DNA]</scope>
    <source>
        <strain evidence="5">IBCAS-2021</strain>
        <tissue evidence="5">Leaf</tissue>
    </source>
</reference>
<dbReference type="InterPro" id="IPR001202">
    <property type="entry name" value="WW_dom"/>
</dbReference>
<dbReference type="InterPro" id="IPR036020">
    <property type="entry name" value="WW_dom_sf"/>
</dbReference>
<sequence>MVSFHISSPTEQRSSTDYSDENSYSSRKRKWGCVEEEKTRNHDPIAFKFSKTESAQHLLDIGFHLETPLPSEWQQCLDLQSGQVHFYNTRTHKRTNRDPRESPEPYPSSLPMSLDLELNLPCEPSTGTDPETFSPNSYDSPSSKEYSGAGLRGSISKSLPWVSLEEGQEEMMAAVCMRCHMLVMLCKSSPTCPNCKFLHPPHKNASNQFKPTNLRLLCCED</sequence>